<dbReference type="GO" id="GO:0051607">
    <property type="term" value="P:defense response to virus"/>
    <property type="evidence" value="ECO:0007669"/>
    <property type="project" value="UniProtKB-KW"/>
</dbReference>
<dbReference type="PANTHER" id="PTHR34047">
    <property type="entry name" value="NUCLEAR INTRON MATURASE 1, MITOCHONDRIAL-RELATED"/>
    <property type="match status" value="1"/>
</dbReference>
<dbReference type="InterPro" id="IPR043502">
    <property type="entry name" value="DNA/RNA_pol_sf"/>
</dbReference>
<dbReference type="PANTHER" id="PTHR34047:SF7">
    <property type="entry name" value="RNA-DIRECTED DNA POLYMERASE"/>
    <property type="match status" value="1"/>
</dbReference>
<evidence type="ECO:0000256" key="1">
    <source>
        <dbReference type="ARBA" id="ARBA00012493"/>
    </source>
</evidence>
<dbReference type="InterPro" id="IPR053543">
    <property type="entry name" value="Bacterial_RT"/>
</dbReference>
<dbReference type="InterPro" id="IPR051083">
    <property type="entry name" value="GrpII_Intron_Splice-Mob/Def"/>
</dbReference>
<keyword evidence="6" id="KW-0695">RNA-directed DNA polymerase</keyword>
<dbReference type="EC" id="2.7.7.49" evidence="1"/>
<comment type="catalytic activity">
    <reaction evidence="9">
        <text>DNA(n) + a 2'-deoxyribonucleoside 5'-triphosphate = DNA(n+1) + diphosphate</text>
        <dbReference type="Rhea" id="RHEA:22508"/>
        <dbReference type="Rhea" id="RHEA-COMP:17339"/>
        <dbReference type="Rhea" id="RHEA-COMP:17340"/>
        <dbReference type="ChEBI" id="CHEBI:33019"/>
        <dbReference type="ChEBI" id="CHEBI:61560"/>
        <dbReference type="ChEBI" id="CHEBI:173112"/>
        <dbReference type="EC" id="2.7.7.49"/>
    </reaction>
</comment>
<evidence type="ECO:0000256" key="4">
    <source>
        <dbReference type="ARBA" id="ARBA00022723"/>
    </source>
</evidence>
<keyword evidence="2" id="KW-0808">Transferase</keyword>
<keyword evidence="3" id="KW-0548">Nucleotidyltransferase</keyword>
<dbReference type="CDD" id="cd03487">
    <property type="entry name" value="RT_Bac_retron_II"/>
    <property type="match status" value="1"/>
</dbReference>
<reference evidence="11 12" key="1">
    <citation type="submission" date="2019-09" db="EMBL/GenBank/DDBJ databases">
        <authorList>
            <person name="Chandra G."/>
            <person name="Truman W A."/>
        </authorList>
    </citation>
    <scope>NUCLEOTIDE SEQUENCE [LARGE SCALE GENOMIC DNA]</scope>
    <source>
        <strain evidence="11">PS704</strain>
    </source>
</reference>
<proteinExistence type="inferred from homology"/>
<keyword evidence="4" id="KW-0479">Metal-binding</keyword>
<name>A0A5E7E3G6_PSEFL</name>
<accession>A0A5E7E3G6</accession>
<sequence length="580" mass="66218">MSTLHRLQKAATLHDLAIIFNYTPASLAYLIYKKTNKYTEFDIPKSNGSKRRIMAPCDELKTLQRKIKKALDECLESIEKKAPSPGPISHGFKKGHSIASNADPHKKRLYVFNIDIQDFFGTIHMGRIRGFLISNREFNFHPKIATIIAQIICHDNKLPQGSPTSPIASNLIGHLIDLRLVQLAKKTGCTYSRYADDLTFSTNKPKFPKEIAYRLEETQSWIPGTPLLKIMHKSGFSLNHEKTRMQYACSQQAVTGLVVNQKANTPAIFRRNVRAMTHKLFLDGDYFIHENHKTKEKKELTYKNLNQLEGMFSYIYMIDRFNREKIVNNSNKRHEDFPKTAIERLHGDFLFYRYFYASPQPTIICEGKTDNVYLTCAIKALHVNFPRLAKTDPEGKLKLRVRFLKYSNLTHHVMGLSGGTPDIGHFIRNYAKQCAKYKAHPPLHPTIIVVDNDKGSDTIFKAIKDVTGTTYSIPAGKGTTLDKSKTLYKIAQNLYVVLTPLSGGNDTMMEDFFHRSVLSMPYEGKNFEVFRKGPPGTTYNKNTFALHIVKANQKTINFSKFSPILKSINLAIRDYPKIKL</sequence>
<dbReference type="PRINTS" id="PR00866">
    <property type="entry name" value="RNADNAPOLMS"/>
</dbReference>
<dbReference type="RefSeq" id="WP_150639294.1">
    <property type="nucleotide sequence ID" value="NZ_CABVHP010000013.1"/>
</dbReference>
<dbReference type="GO" id="GO:0003964">
    <property type="term" value="F:RNA-directed DNA polymerase activity"/>
    <property type="evidence" value="ECO:0007669"/>
    <property type="project" value="UniProtKB-KW"/>
</dbReference>
<dbReference type="SUPFAM" id="SSF56672">
    <property type="entry name" value="DNA/RNA polymerases"/>
    <property type="match status" value="1"/>
</dbReference>
<evidence type="ECO:0000256" key="8">
    <source>
        <dbReference type="ARBA" id="ARBA00034120"/>
    </source>
</evidence>
<dbReference type="Proteomes" id="UP000326557">
    <property type="component" value="Unassembled WGS sequence"/>
</dbReference>
<evidence type="ECO:0000256" key="9">
    <source>
        <dbReference type="ARBA" id="ARBA00048173"/>
    </source>
</evidence>
<evidence type="ECO:0000256" key="3">
    <source>
        <dbReference type="ARBA" id="ARBA00022695"/>
    </source>
</evidence>
<dbReference type="GO" id="GO:0046872">
    <property type="term" value="F:metal ion binding"/>
    <property type="evidence" value="ECO:0007669"/>
    <property type="project" value="UniProtKB-KW"/>
</dbReference>
<dbReference type="GO" id="GO:0003723">
    <property type="term" value="F:RNA binding"/>
    <property type="evidence" value="ECO:0007669"/>
    <property type="project" value="InterPro"/>
</dbReference>
<evidence type="ECO:0000259" key="10">
    <source>
        <dbReference type="PROSITE" id="PS50878"/>
    </source>
</evidence>
<dbReference type="EMBL" id="CABVHP010000013">
    <property type="protein sequence ID" value="VVO18552.1"/>
    <property type="molecule type" value="Genomic_DNA"/>
</dbReference>
<dbReference type="InterPro" id="IPR000123">
    <property type="entry name" value="Reverse_transcriptase_msDNA"/>
</dbReference>
<feature type="domain" description="Reverse transcriptase" evidence="10">
    <location>
        <begin position="24"/>
        <end position="259"/>
    </location>
</feature>
<evidence type="ECO:0000256" key="6">
    <source>
        <dbReference type="ARBA" id="ARBA00022918"/>
    </source>
</evidence>
<evidence type="ECO:0000256" key="2">
    <source>
        <dbReference type="ARBA" id="ARBA00022679"/>
    </source>
</evidence>
<keyword evidence="5" id="KW-0460">Magnesium</keyword>
<dbReference type="InterPro" id="IPR000477">
    <property type="entry name" value="RT_dom"/>
</dbReference>
<evidence type="ECO:0000313" key="12">
    <source>
        <dbReference type="Proteomes" id="UP000326557"/>
    </source>
</evidence>
<evidence type="ECO:0000256" key="5">
    <source>
        <dbReference type="ARBA" id="ARBA00022842"/>
    </source>
</evidence>
<dbReference type="OrthoDB" id="7055795at2"/>
<dbReference type="Pfam" id="PF00078">
    <property type="entry name" value="RVT_1"/>
    <property type="match status" value="1"/>
</dbReference>
<dbReference type="AlphaFoldDB" id="A0A5E7E3G6"/>
<keyword evidence="7" id="KW-0051">Antiviral defense</keyword>
<comment type="similarity">
    <text evidence="8">Belongs to the bacterial reverse transcriptase family.</text>
</comment>
<dbReference type="NCBIfam" id="NF038237">
    <property type="entry name" value="retron_Ec67_fus"/>
    <property type="match status" value="1"/>
</dbReference>
<organism evidence="11 12">
    <name type="scientific">Pseudomonas fluorescens</name>
    <dbReference type="NCBI Taxonomy" id="294"/>
    <lineage>
        <taxon>Bacteria</taxon>
        <taxon>Pseudomonadati</taxon>
        <taxon>Pseudomonadota</taxon>
        <taxon>Gammaproteobacteria</taxon>
        <taxon>Pseudomonadales</taxon>
        <taxon>Pseudomonadaceae</taxon>
        <taxon>Pseudomonas</taxon>
    </lineage>
</organism>
<evidence type="ECO:0000313" key="11">
    <source>
        <dbReference type="EMBL" id="VVO18552.1"/>
    </source>
</evidence>
<gene>
    <name evidence="11" type="ORF">PS704_04029</name>
</gene>
<protein>
    <recommendedName>
        <fullName evidence="1">RNA-directed DNA polymerase</fullName>
        <ecNumber evidence="1">2.7.7.49</ecNumber>
    </recommendedName>
</protein>
<dbReference type="PROSITE" id="PS50878">
    <property type="entry name" value="RT_POL"/>
    <property type="match status" value="1"/>
</dbReference>
<evidence type="ECO:0000256" key="7">
    <source>
        <dbReference type="ARBA" id="ARBA00023118"/>
    </source>
</evidence>